<evidence type="ECO:0000313" key="4">
    <source>
        <dbReference type="EMBL" id="EQD65422.1"/>
    </source>
</evidence>
<dbReference type="InterPro" id="IPR052190">
    <property type="entry name" value="Euk-Arch_PrmC-MTase"/>
</dbReference>
<dbReference type="Gene3D" id="3.40.50.150">
    <property type="entry name" value="Vaccinia Virus protein VP39"/>
    <property type="match status" value="1"/>
</dbReference>
<dbReference type="GO" id="GO:0032259">
    <property type="term" value="P:methylation"/>
    <property type="evidence" value="ECO:0007669"/>
    <property type="project" value="UniProtKB-KW"/>
</dbReference>
<dbReference type="GO" id="GO:0035657">
    <property type="term" value="C:eRF1 methyltransferase complex"/>
    <property type="evidence" value="ECO:0007669"/>
    <property type="project" value="TreeGrafter"/>
</dbReference>
<gene>
    <name evidence="4" type="ORF">B1B_06361</name>
</gene>
<feature type="non-terminal residue" evidence="4">
    <location>
        <position position="1"/>
    </location>
</feature>
<dbReference type="PANTHER" id="PTHR45875:SF1">
    <property type="entry name" value="METHYLTRANSFERASE N6AMT1"/>
    <property type="match status" value="1"/>
</dbReference>
<evidence type="ECO:0000256" key="1">
    <source>
        <dbReference type="ARBA" id="ARBA00022603"/>
    </source>
</evidence>
<dbReference type="SUPFAM" id="SSF53335">
    <property type="entry name" value="S-adenosyl-L-methionine-dependent methyltransferases"/>
    <property type="match status" value="1"/>
</dbReference>
<organism evidence="4">
    <name type="scientific">mine drainage metagenome</name>
    <dbReference type="NCBI Taxonomy" id="410659"/>
    <lineage>
        <taxon>unclassified sequences</taxon>
        <taxon>metagenomes</taxon>
        <taxon>ecological metagenomes</taxon>
    </lineage>
</organism>
<evidence type="ECO:0000256" key="2">
    <source>
        <dbReference type="ARBA" id="ARBA00022679"/>
    </source>
</evidence>
<reference evidence="4" key="1">
    <citation type="submission" date="2013-08" db="EMBL/GenBank/DDBJ databases">
        <authorList>
            <person name="Mendez C."/>
            <person name="Richter M."/>
            <person name="Ferrer M."/>
            <person name="Sanchez J."/>
        </authorList>
    </citation>
    <scope>NUCLEOTIDE SEQUENCE</scope>
</reference>
<dbReference type="AlphaFoldDB" id="T1B5Z1"/>
<comment type="caution">
    <text evidence="4">The sequence shown here is derived from an EMBL/GenBank/DDBJ whole genome shotgun (WGS) entry which is preliminary data.</text>
</comment>
<protein>
    <submittedName>
        <fullName evidence="4">Methyltransferase</fullName>
    </submittedName>
</protein>
<dbReference type="PANTHER" id="PTHR45875">
    <property type="entry name" value="METHYLTRANSFERASE N6AMT1"/>
    <property type="match status" value="1"/>
</dbReference>
<name>T1B5Z1_9ZZZZ</name>
<keyword evidence="3" id="KW-0949">S-adenosyl-L-methionine</keyword>
<keyword evidence="1 4" id="KW-0489">Methyltransferase</keyword>
<evidence type="ECO:0000256" key="3">
    <source>
        <dbReference type="ARBA" id="ARBA00022691"/>
    </source>
</evidence>
<accession>T1B5Z1</accession>
<sequence>SVNLYLSDLFQAVRGKYDTILFNLPYLPVSDSIEGSGAWDGGIDGFAVTRRFLPSAPDHLAAGGSIYMILSDLTDIDSLMREFQNLDFTLLGSENFESETIHAYELKIRR</sequence>
<dbReference type="GO" id="GO:0008757">
    <property type="term" value="F:S-adenosylmethionine-dependent methyltransferase activity"/>
    <property type="evidence" value="ECO:0007669"/>
    <property type="project" value="TreeGrafter"/>
</dbReference>
<proteinExistence type="predicted"/>
<dbReference type="GO" id="GO:0008276">
    <property type="term" value="F:protein methyltransferase activity"/>
    <property type="evidence" value="ECO:0007669"/>
    <property type="project" value="TreeGrafter"/>
</dbReference>
<reference evidence="4" key="2">
    <citation type="journal article" date="2014" name="ISME J.">
        <title>Microbial stratification in low pH oxic and suboxic macroscopic growths along an acid mine drainage.</title>
        <authorList>
            <person name="Mendez-Garcia C."/>
            <person name="Mesa V."/>
            <person name="Sprenger R.R."/>
            <person name="Richter M."/>
            <person name="Diez M.S."/>
            <person name="Solano J."/>
            <person name="Bargiela R."/>
            <person name="Golyshina O.V."/>
            <person name="Manteca A."/>
            <person name="Ramos J.L."/>
            <person name="Gallego J.R."/>
            <person name="Llorente I."/>
            <person name="Martins Dos Santos V.A."/>
            <person name="Jensen O.N."/>
            <person name="Pelaez A.I."/>
            <person name="Sanchez J."/>
            <person name="Ferrer M."/>
        </authorList>
    </citation>
    <scope>NUCLEOTIDE SEQUENCE</scope>
</reference>
<dbReference type="EMBL" id="AUZY01004041">
    <property type="protein sequence ID" value="EQD65422.1"/>
    <property type="molecule type" value="Genomic_DNA"/>
</dbReference>
<dbReference type="InterPro" id="IPR029063">
    <property type="entry name" value="SAM-dependent_MTases_sf"/>
</dbReference>
<keyword evidence="2 4" id="KW-0808">Transferase</keyword>